<gene>
    <name evidence="12" type="ORF">SAMN04488543_2489</name>
</gene>
<evidence type="ECO:0000256" key="5">
    <source>
        <dbReference type="ARBA" id="ARBA00022827"/>
    </source>
</evidence>
<evidence type="ECO:0000313" key="12">
    <source>
        <dbReference type="EMBL" id="SDS84064.1"/>
    </source>
</evidence>
<comment type="pathway">
    <text evidence="1">Amino-acid degradation; L-proline degradation into L-glutamate; L-glutamate from L-proline: step 1/2.</text>
</comment>
<reference evidence="12 13" key="1">
    <citation type="submission" date="2016-10" db="EMBL/GenBank/DDBJ databases">
        <authorList>
            <person name="de Groot N.N."/>
        </authorList>
    </citation>
    <scope>NUCLEOTIDE SEQUENCE [LARGE SCALE GENOMIC DNA]</scope>
    <source>
        <strain evidence="12 13">DSM 21741</strain>
    </source>
</reference>
<dbReference type="InterPro" id="IPR002872">
    <property type="entry name" value="Proline_DH_dom"/>
</dbReference>
<dbReference type="Proteomes" id="UP000199092">
    <property type="component" value="Chromosome I"/>
</dbReference>
<feature type="binding site" evidence="9">
    <location>
        <position position="306"/>
    </location>
    <ligand>
        <name>substrate</name>
    </ligand>
</feature>
<dbReference type="GO" id="GO:0000166">
    <property type="term" value="F:nucleotide binding"/>
    <property type="evidence" value="ECO:0007669"/>
    <property type="project" value="UniProtKB-KW"/>
</dbReference>
<evidence type="ECO:0000259" key="11">
    <source>
        <dbReference type="Pfam" id="PF01619"/>
    </source>
</evidence>
<keyword evidence="7" id="KW-0642">Proline metabolism</keyword>
<keyword evidence="13" id="KW-1185">Reference proteome</keyword>
<dbReference type="AlphaFoldDB" id="A0A1H1VGN4"/>
<dbReference type="InterPro" id="IPR029041">
    <property type="entry name" value="FAD-linked_oxidoreductase-like"/>
</dbReference>
<dbReference type="OrthoDB" id="9773461at2"/>
<name>A0A1H1VGN4_9ACTN</name>
<dbReference type="InterPro" id="IPR008219">
    <property type="entry name" value="PRODH_bac_arc"/>
</dbReference>
<dbReference type="EC" id="1.5.5.2" evidence="2"/>
<dbReference type="EMBL" id="LT629749">
    <property type="protein sequence ID" value="SDS84064.1"/>
    <property type="molecule type" value="Genomic_DNA"/>
</dbReference>
<dbReference type="UniPathway" id="UPA00261">
    <property type="reaction ID" value="UER00373"/>
</dbReference>
<organism evidence="12 13">
    <name type="scientific">Friedmanniella luteola</name>
    <dbReference type="NCBI Taxonomy" id="546871"/>
    <lineage>
        <taxon>Bacteria</taxon>
        <taxon>Bacillati</taxon>
        <taxon>Actinomycetota</taxon>
        <taxon>Actinomycetes</taxon>
        <taxon>Propionibacteriales</taxon>
        <taxon>Nocardioidaceae</taxon>
        <taxon>Friedmanniella</taxon>
    </lineage>
</organism>
<evidence type="ECO:0000256" key="6">
    <source>
        <dbReference type="ARBA" id="ARBA00023002"/>
    </source>
</evidence>
<comment type="cofactor">
    <cofactor evidence="10">
        <name>FAD</name>
        <dbReference type="ChEBI" id="CHEBI:57692"/>
    </cofactor>
    <text evidence="10">Binds 1 FAD per subunit.</text>
</comment>
<evidence type="ECO:0000256" key="3">
    <source>
        <dbReference type="ARBA" id="ARBA00022630"/>
    </source>
</evidence>
<dbReference type="GO" id="GO:0010133">
    <property type="term" value="P:L-proline catabolic process to L-glutamate"/>
    <property type="evidence" value="ECO:0007669"/>
    <property type="project" value="UniProtKB-UniPathway"/>
</dbReference>
<evidence type="ECO:0000313" key="13">
    <source>
        <dbReference type="Proteomes" id="UP000199092"/>
    </source>
</evidence>
<feature type="binding site" evidence="10">
    <location>
        <position position="181"/>
    </location>
    <ligand>
        <name>FAD</name>
        <dbReference type="ChEBI" id="CHEBI:57692"/>
    </ligand>
</feature>
<keyword evidence="6" id="KW-0560">Oxidoreductase</keyword>
<accession>A0A1H1VGN4</accession>
<sequence length="326" mass="34978">MAALLDHPVLANPLRPVLLAAGRSPRLGRTVSRLGLTRRVVDRFVPGESERSVVEAAAALLASGRFVSVDHLGEDTTDAAQAEATVQAYLSLLRAYADLPVPAGSAVPALEISLKLSALGQALPGNGDEVALANARTLCRAADAAGVWVNVDAEDHTTTDATLAVVRALREDHPTVATVLQAYLHRTEDDCRSLAGTGSRVRLCKGAYAEPASVAFQGAAEVDASYARCLEVLMRGAGYPMVASHDPALIDAALALVTETGRGPDDYEFQMLYGIRDAEQRRLVAEGHHVRVYTPYGDQWYGYFMRRLAERPANLVFFLRSLVSRG</sequence>
<dbReference type="PANTHER" id="PTHR13914:SF0">
    <property type="entry name" value="PROLINE DEHYDROGENASE 1, MITOCHONDRIAL"/>
    <property type="match status" value="1"/>
</dbReference>
<evidence type="ECO:0000256" key="2">
    <source>
        <dbReference type="ARBA" id="ARBA00012695"/>
    </source>
</evidence>
<evidence type="ECO:0000256" key="9">
    <source>
        <dbReference type="PIRSR" id="PIRSR000196-1"/>
    </source>
</evidence>
<evidence type="ECO:0000256" key="7">
    <source>
        <dbReference type="ARBA" id="ARBA00023062"/>
    </source>
</evidence>
<evidence type="ECO:0000256" key="1">
    <source>
        <dbReference type="ARBA" id="ARBA00004739"/>
    </source>
</evidence>
<evidence type="ECO:0000256" key="8">
    <source>
        <dbReference type="ARBA" id="ARBA00048779"/>
    </source>
</evidence>
<dbReference type="PIRSF" id="PIRSF000196">
    <property type="entry name" value="Pro_dehydrog"/>
    <property type="match status" value="1"/>
</dbReference>
<dbReference type="InterPro" id="IPR015659">
    <property type="entry name" value="Proline_oxidase"/>
</dbReference>
<feature type="binding site" evidence="9">
    <location>
        <position position="307"/>
    </location>
    <ligand>
        <name>substrate</name>
    </ligand>
</feature>
<dbReference type="GO" id="GO:0004657">
    <property type="term" value="F:proline dehydrogenase activity"/>
    <property type="evidence" value="ECO:0007669"/>
    <property type="project" value="UniProtKB-EC"/>
</dbReference>
<protein>
    <recommendedName>
        <fullName evidence="2">proline dehydrogenase</fullName>
        <ecNumber evidence="2">1.5.5.2</ecNumber>
    </recommendedName>
</protein>
<keyword evidence="5 10" id="KW-0274">FAD</keyword>
<feature type="binding site" evidence="10">
    <location>
        <begin position="244"/>
        <end position="245"/>
    </location>
    <ligand>
        <name>FAD</name>
        <dbReference type="ChEBI" id="CHEBI:57692"/>
    </ligand>
</feature>
<dbReference type="Gene3D" id="3.20.20.220">
    <property type="match status" value="1"/>
</dbReference>
<keyword evidence="4 10" id="KW-0547">Nucleotide-binding</keyword>
<comment type="catalytic activity">
    <reaction evidence="8">
        <text>L-proline + a quinone = (S)-1-pyrroline-5-carboxylate + a quinol + H(+)</text>
        <dbReference type="Rhea" id="RHEA:23784"/>
        <dbReference type="ChEBI" id="CHEBI:15378"/>
        <dbReference type="ChEBI" id="CHEBI:17388"/>
        <dbReference type="ChEBI" id="CHEBI:24646"/>
        <dbReference type="ChEBI" id="CHEBI:60039"/>
        <dbReference type="ChEBI" id="CHEBI:132124"/>
        <dbReference type="EC" id="1.5.5.2"/>
    </reaction>
</comment>
<proteinExistence type="predicted"/>
<evidence type="ECO:0000256" key="10">
    <source>
        <dbReference type="PIRSR" id="PIRSR000196-2"/>
    </source>
</evidence>
<feature type="domain" description="Proline dehydrogenase" evidence="11">
    <location>
        <begin position="56"/>
        <end position="317"/>
    </location>
</feature>
<dbReference type="SUPFAM" id="SSF51730">
    <property type="entry name" value="FAD-linked oxidoreductase"/>
    <property type="match status" value="1"/>
</dbReference>
<dbReference type="PANTHER" id="PTHR13914">
    <property type="entry name" value="PROLINE OXIDASE"/>
    <property type="match status" value="1"/>
</dbReference>
<dbReference type="STRING" id="546871.SAMN04488543_2489"/>
<feature type="binding site" evidence="10">
    <location>
        <begin position="205"/>
        <end position="207"/>
    </location>
    <ligand>
        <name>FAD</name>
        <dbReference type="ChEBI" id="CHEBI:57692"/>
    </ligand>
</feature>
<evidence type="ECO:0000256" key="4">
    <source>
        <dbReference type="ARBA" id="ARBA00022741"/>
    </source>
</evidence>
<dbReference type="RefSeq" id="WP_091413173.1">
    <property type="nucleotide sequence ID" value="NZ_LT629749.1"/>
</dbReference>
<feature type="binding site" evidence="9">
    <location>
        <position position="115"/>
    </location>
    <ligand>
        <name>substrate</name>
    </ligand>
</feature>
<keyword evidence="3" id="KW-0285">Flavoprotein</keyword>
<dbReference type="Pfam" id="PF01619">
    <property type="entry name" value="Pro_dh"/>
    <property type="match status" value="1"/>
</dbReference>